<dbReference type="InterPro" id="IPR027417">
    <property type="entry name" value="P-loop_NTPase"/>
</dbReference>
<dbReference type="FunFam" id="3.40.50.300:FF:000342">
    <property type="entry name" value="Protein strawberry notch homolog 2"/>
    <property type="match status" value="1"/>
</dbReference>
<dbReference type="Pfam" id="PF13871">
    <property type="entry name" value="Helicase_C_4"/>
    <property type="match status" value="1"/>
</dbReference>
<dbReference type="PROSITE" id="PS51030">
    <property type="entry name" value="NUCLEAR_REC_DBD_2"/>
    <property type="match status" value="1"/>
</dbReference>
<feature type="compositionally biased region" description="Acidic residues" evidence="12">
    <location>
        <begin position="1141"/>
        <end position="1171"/>
    </location>
</feature>
<feature type="region of interest" description="Disordered" evidence="12">
    <location>
        <begin position="1999"/>
        <end position="2024"/>
    </location>
</feature>
<comment type="subcellular location">
    <subcellularLocation>
        <location evidence="1">Nucleus</location>
    </subcellularLocation>
</comment>
<feature type="compositionally biased region" description="Low complexity" evidence="12">
    <location>
        <begin position="179"/>
        <end position="194"/>
    </location>
</feature>
<dbReference type="Proteomes" id="UP001175271">
    <property type="component" value="Unassembled WGS sequence"/>
</dbReference>
<dbReference type="InterPro" id="IPR049636">
    <property type="entry name" value="HNF4-like_DBD"/>
</dbReference>
<dbReference type="GO" id="GO:0003700">
    <property type="term" value="F:DNA-binding transcription factor activity"/>
    <property type="evidence" value="ECO:0007669"/>
    <property type="project" value="InterPro"/>
</dbReference>
<evidence type="ECO:0000256" key="12">
    <source>
        <dbReference type="SAM" id="MobiDB-lite"/>
    </source>
</evidence>
<dbReference type="Pfam" id="PF13872">
    <property type="entry name" value="AAA_34"/>
    <property type="match status" value="1"/>
</dbReference>
<dbReference type="InterPro" id="IPR001628">
    <property type="entry name" value="Znf_hrmn_rcpt"/>
</dbReference>
<dbReference type="Pfam" id="PF00104">
    <property type="entry name" value="Hormone_recep"/>
    <property type="match status" value="1"/>
</dbReference>
<keyword evidence="5" id="KW-0863">Zinc-finger</keyword>
<dbReference type="InterPro" id="IPR039187">
    <property type="entry name" value="SNO_AAA"/>
</dbReference>
<keyword evidence="10" id="KW-0675">Receptor</keyword>
<feature type="compositionally biased region" description="Basic and acidic residues" evidence="12">
    <location>
        <begin position="1207"/>
        <end position="1219"/>
    </location>
</feature>
<gene>
    <name evidence="15" type="ORF">QR680_013470</name>
</gene>
<dbReference type="GO" id="GO:0031490">
    <property type="term" value="F:chromatin DNA binding"/>
    <property type="evidence" value="ECO:0007669"/>
    <property type="project" value="TreeGrafter"/>
</dbReference>
<comment type="caution">
    <text evidence="15">The sequence shown here is derived from an EMBL/GenBank/DDBJ whole genome shotgun (WGS) entry which is preliminary data.</text>
</comment>
<keyword evidence="8" id="KW-0238">DNA-binding</keyword>
<dbReference type="SUPFAM" id="SSF48508">
    <property type="entry name" value="Nuclear receptor ligand-binding domain"/>
    <property type="match status" value="1"/>
</dbReference>
<dbReference type="GO" id="GO:0042393">
    <property type="term" value="F:histone binding"/>
    <property type="evidence" value="ECO:0007669"/>
    <property type="project" value="TreeGrafter"/>
</dbReference>
<feature type="domain" description="NR LBD" evidence="14">
    <location>
        <begin position="2079"/>
        <end position="2347"/>
    </location>
</feature>
<dbReference type="CDD" id="cd06960">
    <property type="entry name" value="NR_DBD_HNF4A"/>
    <property type="match status" value="1"/>
</dbReference>
<feature type="domain" description="Nuclear receptor" evidence="13">
    <location>
        <begin position="1921"/>
        <end position="1999"/>
    </location>
</feature>
<evidence type="ECO:0000256" key="1">
    <source>
        <dbReference type="ARBA" id="ARBA00004123"/>
    </source>
</evidence>
<keyword evidence="4" id="KW-0479">Metal-binding</keyword>
<feature type="compositionally biased region" description="Basic and acidic residues" evidence="12">
    <location>
        <begin position="1234"/>
        <end position="1263"/>
    </location>
</feature>
<feature type="compositionally biased region" description="Polar residues" evidence="12">
    <location>
        <begin position="138"/>
        <end position="147"/>
    </location>
</feature>
<feature type="region of interest" description="Disordered" evidence="12">
    <location>
        <begin position="1123"/>
        <end position="1293"/>
    </location>
</feature>
<dbReference type="SMART" id="SM00399">
    <property type="entry name" value="ZnF_C4"/>
    <property type="match status" value="1"/>
</dbReference>
<dbReference type="GO" id="GO:0005634">
    <property type="term" value="C:nucleus"/>
    <property type="evidence" value="ECO:0007669"/>
    <property type="project" value="UniProtKB-SubCell"/>
</dbReference>
<dbReference type="SUPFAM" id="SSF52540">
    <property type="entry name" value="P-loop containing nucleoside triphosphate hydrolases"/>
    <property type="match status" value="2"/>
</dbReference>
<evidence type="ECO:0000256" key="9">
    <source>
        <dbReference type="ARBA" id="ARBA00023163"/>
    </source>
</evidence>
<feature type="compositionally biased region" description="Polar residues" evidence="12">
    <location>
        <begin position="195"/>
        <end position="208"/>
    </location>
</feature>
<evidence type="ECO:0000256" key="7">
    <source>
        <dbReference type="ARBA" id="ARBA00023015"/>
    </source>
</evidence>
<dbReference type="InterPro" id="IPR013088">
    <property type="entry name" value="Znf_NHR/GATA"/>
</dbReference>
<name>A0AA39I891_9BILA</name>
<evidence type="ECO:0000313" key="16">
    <source>
        <dbReference type="Proteomes" id="UP001175271"/>
    </source>
</evidence>
<dbReference type="CDD" id="cd06157">
    <property type="entry name" value="NR_LBD"/>
    <property type="match status" value="1"/>
</dbReference>
<reference evidence="15" key="1">
    <citation type="submission" date="2023-06" db="EMBL/GenBank/DDBJ databases">
        <title>Genomic analysis of the entomopathogenic nematode Steinernema hermaphroditum.</title>
        <authorList>
            <person name="Schwarz E.M."/>
            <person name="Heppert J.K."/>
            <person name="Baniya A."/>
            <person name="Schwartz H.T."/>
            <person name="Tan C.-H."/>
            <person name="Antoshechkin I."/>
            <person name="Sternberg P.W."/>
            <person name="Goodrich-Blair H."/>
            <person name="Dillman A.R."/>
        </authorList>
    </citation>
    <scope>NUCLEOTIDE SEQUENCE</scope>
    <source>
        <strain evidence="15">PS9179</strain>
        <tissue evidence="15">Whole animal</tissue>
    </source>
</reference>
<evidence type="ECO:0000256" key="10">
    <source>
        <dbReference type="ARBA" id="ARBA00023170"/>
    </source>
</evidence>
<comment type="similarity">
    <text evidence="3">Belongs to the SBNO family.</text>
</comment>
<feature type="compositionally biased region" description="Low complexity" evidence="12">
    <location>
        <begin position="159"/>
        <end position="168"/>
    </location>
</feature>
<evidence type="ECO:0000259" key="13">
    <source>
        <dbReference type="PROSITE" id="PS51030"/>
    </source>
</evidence>
<dbReference type="GO" id="GO:0000978">
    <property type="term" value="F:RNA polymerase II cis-regulatory region sequence-specific DNA binding"/>
    <property type="evidence" value="ECO:0007669"/>
    <property type="project" value="InterPro"/>
</dbReference>
<dbReference type="Gene3D" id="1.10.565.10">
    <property type="entry name" value="Retinoid X Receptor"/>
    <property type="match status" value="1"/>
</dbReference>
<dbReference type="SMART" id="SM00430">
    <property type="entry name" value="HOLI"/>
    <property type="match status" value="1"/>
</dbReference>
<organism evidence="15 16">
    <name type="scientific">Steinernema hermaphroditum</name>
    <dbReference type="NCBI Taxonomy" id="289476"/>
    <lineage>
        <taxon>Eukaryota</taxon>
        <taxon>Metazoa</taxon>
        <taxon>Ecdysozoa</taxon>
        <taxon>Nematoda</taxon>
        <taxon>Chromadorea</taxon>
        <taxon>Rhabditida</taxon>
        <taxon>Tylenchina</taxon>
        <taxon>Panagrolaimomorpha</taxon>
        <taxon>Strongyloidoidea</taxon>
        <taxon>Steinernematidae</taxon>
        <taxon>Steinernema</taxon>
    </lineage>
</organism>
<dbReference type="Gene3D" id="3.30.50.10">
    <property type="entry name" value="Erythroid Transcription Factor GATA-1, subunit A"/>
    <property type="match status" value="1"/>
</dbReference>
<keyword evidence="11" id="KW-0539">Nucleus</keyword>
<evidence type="ECO:0000256" key="2">
    <source>
        <dbReference type="ARBA" id="ARBA00005993"/>
    </source>
</evidence>
<keyword evidence="16" id="KW-1185">Reference proteome</keyword>
<protein>
    <submittedName>
        <fullName evidence="15">Uncharacterized protein</fullName>
    </submittedName>
</protein>
<accession>A0AA39I891</accession>
<dbReference type="InterPro" id="IPR026741">
    <property type="entry name" value="SNO"/>
</dbReference>
<feature type="compositionally biased region" description="Pro residues" evidence="12">
    <location>
        <begin position="2014"/>
        <end position="2024"/>
    </location>
</feature>
<evidence type="ECO:0000256" key="5">
    <source>
        <dbReference type="ARBA" id="ARBA00022771"/>
    </source>
</evidence>
<evidence type="ECO:0000256" key="8">
    <source>
        <dbReference type="ARBA" id="ARBA00023125"/>
    </source>
</evidence>
<dbReference type="GO" id="GO:0008270">
    <property type="term" value="F:zinc ion binding"/>
    <property type="evidence" value="ECO:0007669"/>
    <property type="project" value="UniProtKB-KW"/>
</dbReference>
<feature type="compositionally biased region" description="Basic residues" evidence="12">
    <location>
        <begin position="1264"/>
        <end position="1290"/>
    </location>
</feature>
<dbReference type="Pfam" id="PF00105">
    <property type="entry name" value="zf-C4"/>
    <property type="match status" value="1"/>
</dbReference>
<dbReference type="EMBL" id="JAUCMV010000002">
    <property type="protein sequence ID" value="KAK0418272.1"/>
    <property type="molecule type" value="Genomic_DNA"/>
</dbReference>
<dbReference type="PANTHER" id="PTHR12706">
    <property type="entry name" value="STRAWBERRY NOTCH-RELATED"/>
    <property type="match status" value="1"/>
</dbReference>
<dbReference type="InterPro" id="IPR035500">
    <property type="entry name" value="NHR-like_dom_sf"/>
</dbReference>
<feature type="compositionally biased region" description="Polar residues" evidence="12">
    <location>
        <begin position="169"/>
        <end position="178"/>
    </location>
</feature>
<keyword evidence="9" id="KW-0804">Transcription</keyword>
<evidence type="ECO:0000256" key="4">
    <source>
        <dbReference type="ARBA" id="ARBA00022723"/>
    </source>
</evidence>
<proteinExistence type="inferred from homology"/>
<dbReference type="PROSITE" id="PS51843">
    <property type="entry name" value="NR_LBD"/>
    <property type="match status" value="1"/>
</dbReference>
<evidence type="ECO:0000313" key="15">
    <source>
        <dbReference type="EMBL" id="KAK0418272.1"/>
    </source>
</evidence>
<dbReference type="InterPro" id="IPR026937">
    <property type="entry name" value="SBNO_Helicase_C_dom"/>
</dbReference>
<comment type="similarity">
    <text evidence="2">Belongs to the nuclear hormone receptor family.</text>
</comment>
<evidence type="ECO:0000256" key="3">
    <source>
        <dbReference type="ARBA" id="ARBA00006992"/>
    </source>
</evidence>
<evidence type="ECO:0000256" key="6">
    <source>
        <dbReference type="ARBA" id="ARBA00022833"/>
    </source>
</evidence>
<dbReference type="Pfam" id="PF25373">
    <property type="entry name" value="SBNO"/>
    <property type="match status" value="1"/>
</dbReference>
<feature type="region of interest" description="Disordered" evidence="12">
    <location>
        <begin position="138"/>
        <end position="215"/>
    </location>
</feature>
<dbReference type="InterPro" id="IPR057332">
    <property type="entry name" value="SBNO_a/b_dom"/>
</dbReference>
<feature type="compositionally biased region" description="Acidic residues" evidence="12">
    <location>
        <begin position="1184"/>
        <end position="1206"/>
    </location>
</feature>
<dbReference type="PANTHER" id="PTHR12706:SF30">
    <property type="entry name" value="PROTEIN STRAWBERRY NOTCH-RELATED"/>
    <property type="match status" value="1"/>
</dbReference>
<dbReference type="Gene3D" id="3.40.50.300">
    <property type="entry name" value="P-loop containing nucleotide triphosphate hydrolases"/>
    <property type="match status" value="1"/>
</dbReference>
<keyword evidence="6" id="KW-0862">Zinc</keyword>
<sequence length="2350" mass="260753">MDDLLSAAIEEAGLTEYLSEPNSPAPPSTEAHVFPATTAVPQEFPQEVAQQPQFVASTANGSSYGTTIEDGTNYGMSNGDANGYGYQQPVDIQFMENGQMDFGFGSSLTSSASAPVIDDPTNELNYFFSDLPASFMNASSSQAQPQPDYSEPIAPIDTSSSLDASSSSHYVTPTFNLDSPSSSAFSSPSENSDPATLSQPVRVQNTPSPVIRTPAAAPMNGKVVSQAQPPSGQKMATKAKLVTTAKGQKYLVDKDGRKIDTFTKVVRANGEVVSTSSGQIQSRTTNGTPAVIRPVGAEGQPRIISTNQKMIYVMRETEDGQQQSTPARFVRLPDGRLVARPVNSRPGSPVVVSVNGGQGGLLVRRRMSTPNLVSLEAQGPARKVSINSIRNSPNPSTPYVSIDGEHMIVTPPESSANSPVPGNETKYVPVGTPGARQQFIRTSTSGGRQLVVSRPGATAAVTTVKYYRQPDGTLVQQRQIVQRPVQGQQRVPGQYSGRYDAARIRSGGTPIRRGPPLNAGENHEQMMEAAAAAATAPLSPQLPTSRMLQMGHLNPVDQRFVRVRPDQMDQRGGNRPPPLPMPGTIKRTTSMISMQNGGRPNDVPGSAPPFDPVKAAKKKAAGDEMRAALQAGAEFTERNQEFDTEEENLGHAETYAEYVPSKLRSGLSHPDCVVETASLSSVQPPDVRYQIRFPEELIDTGCISALQLEAVIYACQMHQNCLPSGERCGYLIGDGAGVGKGRTIACIIYENYLLGRKRAIWLSVSSDLRYDSERDFRDIGAGGINVYQLNKLKYAKISGKENGGIKKGVMFATYSSLIGECRTAKSKYRSRLKQLVQWCGGPDFDGVIVFDECHRAKNLCPSAGSKPTKTGRMVLELQKELPNARVVYASATGASEPRNMAYMTRLGLWGSGQSFPEFGDFINAVERRGVGAMEVVAMDMKQRGMYLARQLSFRGVSFRVQEVPLSDEFIRVYDDSVKLWLECRRQFQNALAQMSEDRRSAHKMIWGQFWAAHQRFFKYLCIAAKVEACVRITRESIKQNKCVVIGLQSTGEARTLEQLEDCGGELTEFVSTAKAVLQGLVEKHFPTGSGRSRGIGDALDDMDRMFGGFGESDNRKRKRNELLEDFGISPQAKRRQAKNESDEDGDDNNDSDTSDSDDSDDDISLGDDEEAWINTLMQEAESSSSEDESSDEESENDGNSDSVDSDNSDKEMEMEKAEESPAEDEFNPFTTDFTSHDPWENRQRVVADSPEKKMKEKEVLAEKKRLKRQRRIDREKKRKQLRKEAKKRKRDQIAESLKRTTAMESEAMKHSANDFIKSSRIIDNGFTNGFGFASTNDLTIIKAELLTAIEKLGKSLPANTLDHLIDELGGPQFVAELTGRKGRVVTKEDGEVGYELRSANADVALEKMNLEEKDLFMKGEKKIAIISEAASSGISLQSDRRAENQLRRVHITLELPWSADKAIQQFGRTHRSNQVSAPEYLFLISELAGEKRFASIVAKRLESLGALTHGDRRATETRDLSQFNLDTKYGRSALDVLCRSVIGSLNPPLIEPPADYMPGNFFQDMRHYMEGVGLLNRVDKDVYSIEREAANISKFLNRILGLPVHAQNALFQYFLDVLKALVDQARYDGTYDLGIMDLGTAGDVVRKMETRVFVGHAQKGSFRVEMHKVAVERGVSWEQAMDLYKDHNIEEDGFYLSRKGAAGKRAAALIYGIGKLGMEKGIRMYAVTRPSTGRSAKLEAIADIKKRFQKALPEEAEQAWKDQYENAASACQHVFFHGKCKMASQGQYCEVGRRTRTYFILSGAVLSVWPIVEEVLCGGNIRDSARKSARMQVIRVRTEENQKIVGLLVIATHVRALVGRLEEHCTGPWTARFWNWRVGVPVQIYRLCRRRVSGGAALISRDTLFHDGVRRAESPPAQAGIRHHRVRGAIHAASNGYHFNAPSCSACAAFFRRTVTLNKNFICAQDGSCRVYYAMRVICRSCRYAKCIASGMDRRAVQPRRDGNVGRRKVKPATPYPSCPPPAPSQFSAVDPLAFVVETSGIECVPAHHRAESFCSNASTTGSVSESPPAGGPQSIATKAHEVLQSLIEEERLLNERRRIMYCERNLNELVGTDDCDDITVTREDLRPLKFALIRRDIRPMILVAFEWLRVWPHYKKLSSHDKKVILRRCVLYQAILEPTYLTYRLGYPKKFVMPNCMTVSITDESDEGWEDEEEISSDMKKMLYHSLMTRSVHEIVEPMNVLKITHIEYILLKAIISWKGALSTSVSPETKDLIKAEIDHLLAALNIHYHSLNYTPDTIAERTGNLLLLISSIFMIGMECIESHQKIHFFDLWELDSLILKLLPVRWEP</sequence>
<evidence type="ECO:0000259" key="14">
    <source>
        <dbReference type="PROSITE" id="PS51843"/>
    </source>
</evidence>
<dbReference type="SUPFAM" id="SSF57716">
    <property type="entry name" value="Glucocorticoid receptor-like (DNA-binding domain)"/>
    <property type="match status" value="1"/>
</dbReference>
<keyword evidence="7" id="KW-0805">Transcription regulation</keyword>
<evidence type="ECO:0000256" key="11">
    <source>
        <dbReference type="ARBA" id="ARBA00023242"/>
    </source>
</evidence>
<dbReference type="InterPro" id="IPR000536">
    <property type="entry name" value="Nucl_hrmn_rcpt_lig-bd"/>
</dbReference>